<dbReference type="PANTHER" id="PTHR36834">
    <property type="entry name" value="MEMBRANE PROTEIN-RELATED"/>
    <property type="match status" value="1"/>
</dbReference>
<feature type="transmembrane region" description="Helical" evidence="2">
    <location>
        <begin position="196"/>
        <end position="215"/>
    </location>
</feature>
<feature type="transmembrane region" description="Helical" evidence="2">
    <location>
        <begin position="165"/>
        <end position="184"/>
    </location>
</feature>
<sequence length="235" mass="25361">MRTPGGKSSGGKAPRAKSSGAKSSGAKTARAKQSGNGLSARWAAARENAAAGRLERERERERVREERLAATRRPPVRGLLRGVIMLIAFACMVVFATMLAKVTLVPSPASVSLVHANFHPGASIRAYFDQPDWHVTLKEVGGNVLLGLPFGLLLPVLFPKTRGTVRVVVATAFVMLCVETVQGTMVVGRAFDVDDVILNTAGALLGYLLIGWKLGRTVHPRRVHWWHRRGDAVSP</sequence>
<evidence type="ECO:0000256" key="2">
    <source>
        <dbReference type="SAM" id="Phobius"/>
    </source>
</evidence>
<keyword evidence="2" id="KW-0812">Transmembrane</keyword>
<feature type="transmembrane region" description="Helical" evidence="2">
    <location>
        <begin position="79"/>
        <end position="100"/>
    </location>
</feature>
<dbReference type="PANTHER" id="PTHR36834:SF1">
    <property type="entry name" value="INTEGRAL MEMBRANE PROTEIN"/>
    <property type="match status" value="1"/>
</dbReference>
<feature type="compositionally biased region" description="Low complexity" evidence="1">
    <location>
        <begin position="1"/>
        <end position="32"/>
    </location>
</feature>
<evidence type="ECO:0000313" key="4">
    <source>
        <dbReference type="EMBL" id="MDI5969591.1"/>
    </source>
</evidence>
<keyword evidence="2" id="KW-0472">Membrane</keyword>
<protein>
    <submittedName>
        <fullName evidence="4">VanZ family protein</fullName>
    </submittedName>
</protein>
<accession>A0AA90GZZ9</accession>
<feature type="region of interest" description="Disordered" evidence="1">
    <location>
        <begin position="1"/>
        <end position="44"/>
    </location>
</feature>
<dbReference type="InterPro" id="IPR053150">
    <property type="entry name" value="Teicoplanin_resist-assoc"/>
</dbReference>
<keyword evidence="2" id="KW-1133">Transmembrane helix</keyword>
<dbReference type="InterPro" id="IPR006976">
    <property type="entry name" value="VanZ-like"/>
</dbReference>
<gene>
    <name evidence="4" type="ORF">POF50_009605</name>
</gene>
<evidence type="ECO:0000256" key="1">
    <source>
        <dbReference type="SAM" id="MobiDB-lite"/>
    </source>
</evidence>
<comment type="caution">
    <text evidence="4">The sequence shown here is derived from an EMBL/GenBank/DDBJ whole genome shotgun (WGS) entry which is preliminary data.</text>
</comment>
<evidence type="ECO:0000259" key="3">
    <source>
        <dbReference type="Pfam" id="PF04892"/>
    </source>
</evidence>
<dbReference type="RefSeq" id="WP_271314480.1">
    <property type="nucleotide sequence ID" value="NZ_JABXJJ020000010.1"/>
</dbReference>
<dbReference type="Pfam" id="PF04892">
    <property type="entry name" value="VanZ"/>
    <property type="match status" value="1"/>
</dbReference>
<proteinExistence type="predicted"/>
<dbReference type="AlphaFoldDB" id="A0AA90GZZ9"/>
<reference evidence="4" key="1">
    <citation type="submission" date="2023-05" db="EMBL/GenBank/DDBJ databases">
        <title>Streptantibioticus silvisoli sp. nov., acidotolerant actinomycetes 1 from pine litter.</title>
        <authorList>
            <person name="Swiecimska M."/>
            <person name="Golinska P."/>
            <person name="Sangal V."/>
            <person name="Wachnowicz B."/>
            <person name="Goodfellow M."/>
        </authorList>
    </citation>
    <scope>NUCLEOTIDE SEQUENCE</scope>
    <source>
        <strain evidence="4">SL13</strain>
    </source>
</reference>
<name>A0AA90GZZ9_9ACTN</name>
<dbReference type="EMBL" id="JABXJJ020000010">
    <property type="protein sequence ID" value="MDI5969591.1"/>
    <property type="molecule type" value="Genomic_DNA"/>
</dbReference>
<feature type="transmembrane region" description="Helical" evidence="2">
    <location>
        <begin position="140"/>
        <end position="158"/>
    </location>
</feature>
<organism evidence="4">
    <name type="scientific">Streptantibioticus silvisoli</name>
    <dbReference type="NCBI Taxonomy" id="2705255"/>
    <lineage>
        <taxon>Bacteria</taxon>
        <taxon>Bacillati</taxon>
        <taxon>Actinomycetota</taxon>
        <taxon>Actinomycetes</taxon>
        <taxon>Kitasatosporales</taxon>
        <taxon>Streptomycetaceae</taxon>
        <taxon>Streptantibioticus</taxon>
    </lineage>
</organism>
<feature type="domain" description="VanZ-like" evidence="3">
    <location>
        <begin position="93"/>
        <end position="210"/>
    </location>
</feature>